<feature type="non-terminal residue" evidence="1">
    <location>
        <position position="1"/>
    </location>
</feature>
<protein>
    <submittedName>
        <fullName evidence="1">Uncharacterized protein</fullName>
    </submittedName>
</protein>
<sequence length="232" mass="26782">RDVEKLDRQDDRAAARLFSVQTLRHHCLQFPERAGLAQYLFFLGGLFDAWQSRKLSHSCRILLALRCRFFLKAWQAHIDAHPDHTRQRNFISRESMDIFITLCESLVALTVSYREHYADWPFLPWLHSTEPVEHVFGVLRQLKLDFNYSDFLHFIPKLCAFLLGKFGMLGDDARANLTAAGYWHTYMNDDEIDLKALVSWPTDADISAISDTAFADVRGAMKLLGIDAETML</sequence>
<dbReference type="eggNOG" id="ENOG502QUPU">
    <property type="taxonomic scope" value="Eukaryota"/>
</dbReference>
<dbReference type="OrthoDB" id="3268677at2759"/>
<dbReference type="OMA" id="WHTYMND"/>
<keyword evidence="2" id="KW-1185">Reference proteome</keyword>
<accession>J0LCY4</accession>
<dbReference type="Proteomes" id="UP000006514">
    <property type="component" value="Unassembled WGS sequence"/>
</dbReference>
<reference evidence="2" key="1">
    <citation type="journal article" date="2012" name="Science">
        <title>The Paleozoic origin of enzymatic lignin decomposition reconstructed from 31 fungal genomes.</title>
        <authorList>
            <person name="Floudas D."/>
            <person name="Binder M."/>
            <person name="Riley R."/>
            <person name="Barry K."/>
            <person name="Blanchette R.A."/>
            <person name="Henrissat B."/>
            <person name="Martinez A.T."/>
            <person name="Otillar R."/>
            <person name="Spatafora J.W."/>
            <person name="Yadav J.S."/>
            <person name="Aerts A."/>
            <person name="Benoit I."/>
            <person name="Boyd A."/>
            <person name="Carlson A."/>
            <person name="Copeland A."/>
            <person name="Coutinho P.M."/>
            <person name="de Vries R.P."/>
            <person name="Ferreira P."/>
            <person name="Findley K."/>
            <person name="Foster B."/>
            <person name="Gaskell J."/>
            <person name="Glotzer D."/>
            <person name="Gorecki P."/>
            <person name="Heitman J."/>
            <person name="Hesse C."/>
            <person name="Hori C."/>
            <person name="Igarashi K."/>
            <person name="Jurgens J.A."/>
            <person name="Kallen N."/>
            <person name="Kersten P."/>
            <person name="Kohler A."/>
            <person name="Kuees U."/>
            <person name="Kumar T.K.A."/>
            <person name="Kuo A."/>
            <person name="LaButti K."/>
            <person name="Larrondo L.F."/>
            <person name="Lindquist E."/>
            <person name="Ling A."/>
            <person name="Lombard V."/>
            <person name="Lucas S."/>
            <person name="Lundell T."/>
            <person name="Martin R."/>
            <person name="McLaughlin D.J."/>
            <person name="Morgenstern I."/>
            <person name="Morin E."/>
            <person name="Murat C."/>
            <person name="Nagy L.G."/>
            <person name="Nolan M."/>
            <person name="Ohm R.A."/>
            <person name="Patyshakuliyeva A."/>
            <person name="Rokas A."/>
            <person name="Ruiz-Duenas F.J."/>
            <person name="Sabat G."/>
            <person name="Salamov A."/>
            <person name="Samejima M."/>
            <person name="Schmutz J."/>
            <person name="Slot J.C."/>
            <person name="St John F."/>
            <person name="Stenlid J."/>
            <person name="Sun H."/>
            <person name="Sun S."/>
            <person name="Syed K."/>
            <person name="Tsang A."/>
            <person name="Wiebenga A."/>
            <person name="Young D."/>
            <person name="Pisabarro A."/>
            <person name="Eastwood D.C."/>
            <person name="Martin F."/>
            <person name="Cullen D."/>
            <person name="Grigoriev I.V."/>
            <person name="Hibbett D.S."/>
        </authorList>
    </citation>
    <scope>NUCLEOTIDE SEQUENCE [LARGE SCALE GENOMIC DNA]</scope>
    <source>
        <strain evidence="2">TFB10046</strain>
    </source>
</reference>
<evidence type="ECO:0000313" key="2">
    <source>
        <dbReference type="Proteomes" id="UP000006514"/>
    </source>
</evidence>
<dbReference type="InParanoid" id="J0LCY4"/>
<dbReference type="KEGG" id="adl:AURDEDRAFT_28179"/>
<gene>
    <name evidence="1" type="ORF">AURDEDRAFT_28179</name>
</gene>
<dbReference type="AlphaFoldDB" id="J0LCY4"/>
<dbReference type="EMBL" id="JH687954">
    <property type="protein sequence ID" value="EJD34392.1"/>
    <property type="molecule type" value="Genomic_DNA"/>
</dbReference>
<evidence type="ECO:0000313" key="1">
    <source>
        <dbReference type="EMBL" id="EJD34392.1"/>
    </source>
</evidence>
<feature type="non-terminal residue" evidence="1">
    <location>
        <position position="232"/>
    </location>
</feature>
<organism evidence="1 2">
    <name type="scientific">Auricularia subglabra (strain TFB-10046 / SS5)</name>
    <name type="common">White-rot fungus</name>
    <name type="synonym">Auricularia delicata (strain TFB10046)</name>
    <dbReference type="NCBI Taxonomy" id="717982"/>
    <lineage>
        <taxon>Eukaryota</taxon>
        <taxon>Fungi</taxon>
        <taxon>Dikarya</taxon>
        <taxon>Basidiomycota</taxon>
        <taxon>Agaricomycotina</taxon>
        <taxon>Agaricomycetes</taxon>
        <taxon>Auriculariales</taxon>
        <taxon>Auriculariaceae</taxon>
        <taxon>Auricularia</taxon>
    </lineage>
</organism>
<name>J0LCY4_AURST</name>
<proteinExistence type="predicted"/>